<evidence type="ECO:0000313" key="3">
    <source>
        <dbReference type="EMBL" id="QJA67503.1"/>
    </source>
</evidence>
<reference evidence="2" key="1">
    <citation type="submission" date="2020-03" db="EMBL/GenBank/DDBJ databases">
        <title>The deep terrestrial virosphere.</title>
        <authorList>
            <person name="Holmfeldt K."/>
            <person name="Nilsson E."/>
            <person name="Simone D."/>
            <person name="Lopez-Fernandez M."/>
            <person name="Wu X."/>
            <person name="de Brujin I."/>
            <person name="Lundin D."/>
            <person name="Andersson A."/>
            <person name="Bertilsson S."/>
            <person name="Dopson M."/>
        </authorList>
    </citation>
    <scope>NUCLEOTIDE SEQUENCE</scope>
    <source>
        <strain evidence="5">MM415A00133</strain>
        <strain evidence="3">MM415B00206</strain>
        <strain evidence="2">TM448A00125</strain>
        <strain evidence="4">TM448B00851</strain>
    </source>
</reference>
<name>A0A6H1Z9M4_9ZZZZ</name>
<proteinExistence type="predicted"/>
<sequence>MAIVADRGRDPRVDQSLDNDRFTITPSDTVKLPAPIDGIIVGTGGVVRFKNPDGSTIDITFVAGGPYFVGQPTHVYSTGTTALELVGVVSKALR</sequence>
<protein>
    <submittedName>
        <fullName evidence="2">Uncharacterized protein</fullName>
    </submittedName>
</protein>
<feature type="region of interest" description="Disordered" evidence="1">
    <location>
        <begin position="1"/>
        <end position="20"/>
    </location>
</feature>
<organism evidence="2">
    <name type="scientific">viral metagenome</name>
    <dbReference type="NCBI Taxonomy" id="1070528"/>
    <lineage>
        <taxon>unclassified sequences</taxon>
        <taxon>metagenomes</taxon>
        <taxon>organismal metagenomes</taxon>
    </lineage>
</organism>
<evidence type="ECO:0000313" key="2">
    <source>
        <dbReference type="EMBL" id="QJA44606.1"/>
    </source>
</evidence>
<gene>
    <name evidence="5" type="ORF">MM415A00133_0010</name>
    <name evidence="3" type="ORF">MM415B00206_0020</name>
    <name evidence="2" type="ORF">TM448A00125_0002</name>
    <name evidence="4" type="ORF">TM448B00851_0033</name>
</gene>
<evidence type="ECO:0000256" key="1">
    <source>
        <dbReference type="SAM" id="MobiDB-lite"/>
    </source>
</evidence>
<dbReference type="EMBL" id="MT143978">
    <property type="protein sequence ID" value="QJA44606.1"/>
    <property type="molecule type" value="Genomic_DNA"/>
</dbReference>
<dbReference type="AlphaFoldDB" id="A0A6H1Z9M4"/>
<dbReference type="EMBL" id="MT144665">
    <property type="protein sequence ID" value="QJH96872.1"/>
    <property type="molecule type" value="Genomic_DNA"/>
</dbReference>
<accession>A0A6H1Z9M4</accession>
<dbReference type="EMBL" id="MT141572">
    <property type="protein sequence ID" value="QJA67503.1"/>
    <property type="molecule type" value="Genomic_DNA"/>
</dbReference>
<evidence type="ECO:0000313" key="5">
    <source>
        <dbReference type="EMBL" id="QJI05067.1"/>
    </source>
</evidence>
<evidence type="ECO:0000313" key="4">
    <source>
        <dbReference type="EMBL" id="QJH96872.1"/>
    </source>
</evidence>
<dbReference type="EMBL" id="MT145194">
    <property type="protein sequence ID" value="QJI05067.1"/>
    <property type="molecule type" value="Genomic_DNA"/>
</dbReference>